<dbReference type="InterPro" id="IPR009210">
    <property type="entry name" value="ASCC1"/>
</dbReference>
<reference evidence="3" key="1">
    <citation type="submission" date="2017-07" db="EMBL/GenBank/DDBJ databases">
        <title>Taro Niue Genome Assembly and Annotation.</title>
        <authorList>
            <person name="Atibalentja N."/>
            <person name="Keating K."/>
            <person name="Fields C.J."/>
        </authorList>
    </citation>
    <scope>NUCLEOTIDE SEQUENCE</scope>
    <source>
        <strain evidence="3">Niue_2</strain>
        <tissue evidence="3">Leaf</tissue>
    </source>
</reference>
<comment type="caution">
    <text evidence="3">The sequence shown here is derived from an EMBL/GenBank/DDBJ whole genome shotgun (WGS) entry which is preliminary data.</text>
</comment>
<dbReference type="Pfam" id="PF10469">
    <property type="entry name" value="AKAP7_NLS"/>
    <property type="match status" value="1"/>
</dbReference>
<gene>
    <name evidence="3" type="ORF">Taro_031179</name>
</gene>
<evidence type="ECO:0000256" key="1">
    <source>
        <dbReference type="SAM" id="MobiDB-lite"/>
    </source>
</evidence>
<dbReference type="Gene3D" id="3.90.1140.10">
    <property type="entry name" value="Cyclic phosphodiesterase"/>
    <property type="match status" value="1"/>
</dbReference>
<evidence type="ECO:0000313" key="3">
    <source>
        <dbReference type="EMBL" id="MQL98466.1"/>
    </source>
</evidence>
<dbReference type="InterPro" id="IPR019510">
    <property type="entry name" value="AKAP7-like_phosphoesterase"/>
</dbReference>
<dbReference type="PANTHER" id="PTHR13360:SF1">
    <property type="entry name" value="ACTIVATING SIGNAL COINTEGRATOR 1 COMPLEX SUBUNIT 1"/>
    <property type="match status" value="1"/>
</dbReference>
<sequence length="372" mass="41497">MLPSPPPPVTPGENSEQRALRSPVSTVGTGVAVSCRQPARDQSSFWVCRCPRAGRSLGGSKDSKHKHVRSPNLEFSHFISLPLAIHPALVERLYAFQNSILGSPSSSQDRNLEIDLQDNYSNAGYGEQKQSEDAVVAVKLNIEDVKHVKVGAGSRTTKKYTPKQLNTSFLSDLRIDRSIFMKPEKVHLTVLMLKLWNKESVLAATELLQKISSRIVEALESRPISIRLKGLECMKGYPAKARVLYAPLEEIGGEGRLLRACRIQNSFVIIEAYIEAGLVTEEDIRRPLKFQVSHGIQAAASPCLQTLKYGKANFREGRGMAYDYFDARSILERYGSEDWGEYLIREAHLSKMSAYGESRYYDCCASIPFPGE</sequence>
<dbReference type="GO" id="GO:0005634">
    <property type="term" value="C:nucleus"/>
    <property type="evidence" value="ECO:0007669"/>
    <property type="project" value="TreeGrafter"/>
</dbReference>
<dbReference type="EMBL" id="NMUH01002191">
    <property type="protein sequence ID" value="MQL98466.1"/>
    <property type="molecule type" value="Genomic_DNA"/>
</dbReference>
<dbReference type="AlphaFoldDB" id="A0A843VTY6"/>
<name>A0A843VTY6_COLES</name>
<dbReference type="OrthoDB" id="277832at2759"/>
<accession>A0A843VTY6</accession>
<feature type="domain" description="A-kinase anchor protein 7-like phosphoesterase" evidence="2">
    <location>
        <begin position="75"/>
        <end position="369"/>
    </location>
</feature>
<evidence type="ECO:0000259" key="2">
    <source>
        <dbReference type="Pfam" id="PF10469"/>
    </source>
</evidence>
<proteinExistence type="predicted"/>
<keyword evidence="4" id="KW-1185">Reference proteome</keyword>
<dbReference type="GO" id="GO:0006355">
    <property type="term" value="P:regulation of DNA-templated transcription"/>
    <property type="evidence" value="ECO:0007669"/>
    <property type="project" value="TreeGrafter"/>
</dbReference>
<dbReference type="PANTHER" id="PTHR13360">
    <property type="entry name" value="ACTIVATING SIGNAL COINTEGRATOR 1 COMPLEX SUBUNIT 1"/>
    <property type="match status" value="1"/>
</dbReference>
<protein>
    <recommendedName>
        <fullName evidence="2">A-kinase anchor protein 7-like phosphoesterase domain-containing protein</fullName>
    </recommendedName>
</protein>
<evidence type="ECO:0000313" key="4">
    <source>
        <dbReference type="Proteomes" id="UP000652761"/>
    </source>
</evidence>
<feature type="compositionally biased region" description="Pro residues" evidence="1">
    <location>
        <begin position="1"/>
        <end position="10"/>
    </location>
</feature>
<dbReference type="GO" id="GO:0006307">
    <property type="term" value="P:DNA alkylation repair"/>
    <property type="evidence" value="ECO:0007669"/>
    <property type="project" value="InterPro"/>
</dbReference>
<organism evidence="3 4">
    <name type="scientific">Colocasia esculenta</name>
    <name type="common">Wild taro</name>
    <name type="synonym">Arum esculentum</name>
    <dbReference type="NCBI Taxonomy" id="4460"/>
    <lineage>
        <taxon>Eukaryota</taxon>
        <taxon>Viridiplantae</taxon>
        <taxon>Streptophyta</taxon>
        <taxon>Embryophyta</taxon>
        <taxon>Tracheophyta</taxon>
        <taxon>Spermatophyta</taxon>
        <taxon>Magnoliopsida</taxon>
        <taxon>Liliopsida</taxon>
        <taxon>Araceae</taxon>
        <taxon>Aroideae</taxon>
        <taxon>Colocasieae</taxon>
        <taxon>Colocasia</taxon>
    </lineage>
</organism>
<dbReference type="Proteomes" id="UP000652761">
    <property type="component" value="Unassembled WGS sequence"/>
</dbReference>
<feature type="region of interest" description="Disordered" evidence="1">
    <location>
        <begin position="1"/>
        <end position="24"/>
    </location>
</feature>